<dbReference type="SMART" id="SM00164">
    <property type="entry name" value="TBC"/>
    <property type="match status" value="1"/>
</dbReference>
<dbReference type="PANTHER" id="PTHR22957:SF337">
    <property type="entry name" value="TBC1 DOMAIN FAMILY MEMBER 5"/>
    <property type="match status" value="1"/>
</dbReference>
<dbReference type="PROSITE" id="PS50086">
    <property type="entry name" value="TBC_RABGAP"/>
    <property type="match status" value="1"/>
</dbReference>
<gene>
    <name evidence="4" type="ORF">BSTOLATCC_MIC44222</name>
</gene>
<dbReference type="InterPro" id="IPR035969">
    <property type="entry name" value="Rab-GAP_TBC_sf"/>
</dbReference>
<dbReference type="GO" id="GO:0005096">
    <property type="term" value="F:GTPase activator activity"/>
    <property type="evidence" value="ECO:0007669"/>
    <property type="project" value="UniProtKB-KW"/>
</dbReference>
<feature type="compositionally biased region" description="Basic and acidic residues" evidence="2">
    <location>
        <begin position="430"/>
        <end position="458"/>
    </location>
</feature>
<evidence type="ECO:0000313" key="4">
    <source>
        <dbReference type="EMBL" id="CAG9327590.1"/>
    </source>
</evidence>
<keyword evidence="1" id="KW-0343">GTPase activation</keyword>
<organism evidence="4 5">
    <name type="scientific">Blepharisma stoltei</name>
    <dbReference type="NCBI Taxonomy" id="1481888"/>
    <lineage>
        <taxon>Eukaryota</taxon>
        <taxon>Sar</taxon>
        <taxon>Alveolata</taxon>
        <taxon>Ciliophora</taxon>
        <taxon>Postciliodesmatophora</taxon>
        <taxon>Heterotrichea</taxon>
        <taxon>Heterotrichida</taxon>
        <taxon>Blepharismidae</taxon>
        <taxon>Blepharisma</taxon>
    </lineage>
</organism>
<dbReference type="InterPro" id="IPR000195">
    <property type="entry name" value="Rab-GAP-TBC_dom"/>
</dbReference>
<feature type="region of interest" description="Disordered" evidence="2">
    <location>
        <begin position="430"/>
        <end position="475"/>
    </location>
</feature>
<dbReference type="FunFam" id="1.10.8.270:FF:000031">
    <property type="entry name" value="TBC1 domain family member 5"/>
    <property type="match status" value="1"/>
</dbReference>
<dbReference type="PANTHER" id="PTHR22957">
    <property type="entry name" value="TBC1 DOMAIN FAMILY MEMBER GTPASE-ACTIVATING PROTEIN"/>
    <property type="match status" value="1"/>
</dbReference>
<dbReference type="AlphaFoldDB" id="A0AAU9JR49"/>
<evidence type="ECO:0000256" key="2">
    <source>
        <dbReference type="SAM" id="MobiDB-lite"/>
    </source>
</evidence>
<dbReference type="Gene3D" id="1.10.472.80">
    <property type="entry name" value="Ypt/Rab-GAP domain of gyp1p, domain 3"/>
    <property type="match status" value="1"/>
</dbReference>
<feature type="compositionally biased region" description="Low complexity" evidence="2">
    <location>
        <begin position="459"/>
        <end position="475"/>
    </location>
</feature>
<reference evidence="4" key="1">
    <citation type="submission" date="2021-09" db="EMBL/GenBank/DDBJ databases">
        <authorList>
            <consortium name="AG Swart"/>
            <person name="Singh M."/>
            <person name="Singh A."/>
            <person name="Seah K."/>
            <person name="Emmerich C."/>
        </authorList>
    </citation>
    <scope>NUCLEOTIDE SEQUENCE</scope>
    <source>
        <strain evidence="4">ATCC30299</strain>
    </source>
</reference>
<feature type="domain" description="Rab-GAP TBC" evidence="3">
    <location>
        <begin position="39"/>
        <end position="327"/>
    </location>
</feature>
<keyword evidence="5" id="KW-1185">Reference proteome</keyword>
<proteinExistence type="predicted"/>
<dbReference type="Gene3D" id="1.10.8.270">
    <property type="entry name" value="putative rabgap domain of human tbc1 domain family member 14 like domains"/>
    <property type="match status" value="1"/>
</dbReference>
<name>A0AAU9JR49_9CILI</name>
<dbReference type="Proteomes" id="UP001162131">
    <property type="component" value="Unassembled WGS sequence"/>
</dbReference>
<dbReference type="SUPFAM" id="SSF47923">
    <property type="entry name" value="Ypt/Rab-GAP domain of gyp1p"/>
    <property type="match status" value="2"/>
</dbReference>
<protein>
    <recommendedName>
        <fullName evidence="3">Rab-GAP TBC domain-containing protein</fullName>
    </recommendedName>
</protein>
<evidence type="ECO:0000256" key="1">
    <source>
        <dbReference type="ARBA" id="ARBA00022468"/>
    </source>
</evidence>
<accession>A0AAU9JR49</accession>
<comment type="caution">
    <text evidence="4">The sequence shown here is derived from an EMBL/GenBank/DDBJ whole genome shotgun (WGS) entry which is preliminary data.</text>
</comment>
<evidence type="ECO:0000259" key="3">
    <source>
        <dbReference type="PROSITE" id="PS50086"/>
    </source>
</evidence>
<evidence type="ECO:0000313" key="5">
    <source>
        <dbReference type="Proteomes" id="UP001162131"/>
    </source>
</evidence>
<dbReference type="EMBL" id="CAJZBQ010000044">
    <property type="protein sequence ID" value="CAG9327590.1"/>
    <property type="molecule type" value="Genomic_DNA"/>
</dbReference>
<sequence>MDEDIIPPDYHLNPKIFETIFVKKENYQDLRHIALDGHLGSLHNRFLSWRIFLGILPESRSLEDWANITEKLRHDYYTIAESHNKIKTENLDPLIFNPLSSAKENPWNNFHENNHLKQLIRQDVDRCFQEKQLFTLQKVKDIMVGVLFIWSKQHPELSYKQGMHELLGIIVFIAYAEQVSQSIEGIEEDSKRFLEIFNDSRHMEADIFWIFSRVMDLGIMELFNPVVNQKRNDNKKNNLFSWDAELEHNELVNQDKTFHDNASTILKRCHLIHHRLLKAIDSELYNHLERQKIEPQMYLQRYLRCMLSREFTFADTLIIWDALFASFGVNVENRGEIVTGKINFDRELILLDFICVAMIVFVRISLLQSDGTGILRRLLKFPPVEDIHIIIALGIAYKDRIIEGKPLVQPKPRSEIPRVITSQSKINDPLRAEEDIKTAPKAPEDEKSNIHPSDELMKPNESSPSPKKSSKTKNPFADKVHNVISLLQDQLNDSTFNEYKMQESLRNLELLKNEIIEAITKRDENMLEAS</sequence>
<dbReference type="Pfam" id="PF00566">
    <property type="entry name" value="RabGAP-TBC"/>
    <property type="match status" value="2"/>
</dbReference>